<sequence>MKDAAMLFPKTNAIVSTAVGAVAIASPCTENILKVGPVNDARPIRKIGFYRRNSKAHGQGPGSQPAGRIRRRHNDRAGPSSLPLRPPPSPYKARRRMSRGRRRRGRKKTNPPTPLETRFLFGRLSECDDDPSVQTNGPGDATAEFFYRLQFFSTASTVAAALPPRPRALRPARLSHRDQGRRSVGQTEIVVSSGHFVYC</sequence>
<organism evidence="2 3">
    <name type="scientific">Rhynchophorus ferrugineus</name>
    <name type="common">Red palm weevil</name>
    <name type="synonym">Curculio ferrugineus</name>
    <dbReference type="NCBI Taxonomy" id="354439"/>
    <lineage>
        <taxon>Eukaryota</taxon>
        <taxon>Metazoa</taxon>
        <taxon>Ecdysozoa</taxon>
        <taxon>Arthropoda</taxon>
        <taxon>Hexapoda</taxon>
        <taxon>Insecta</taxon>
        <taxon>Pterygota</taxon>
        <taxon>Neoptera</taxon>
        <taxon>Endopterygota</taxon>
        <taxon>Coleoptera</taxon>
        <taxon>Polyphaga</taxon>
        <taxon>Cucujiformia</taxon>
        <taxon>Curculionidae</taxon>
        <taxon>Dryophthorinae</taxon>
        <taxon>Rhynchophorus</taxon>
    </lineage>
</organism>
<gene>
    <name evidence="2" type="ORF">GWI33_021131</name>
</gene>
<feature type="region of interest" description="Disordered" evidence="1">
    <location>
        <begin position="50"/>
        <end position="116"/>
    </location>
</feature>
<keyword evidence="3" id="KW-1185">Reference proteome</keyword>
<accession>A0A834HR34</accession>
<evidence type="ECO:0000313" key="2">
    <source>
        <dbReference type="EMBL" id="KAF7265477.1"/>
    </source>
</evidence>
<evidence type="ECO:0000313" key="3">
    <source>
        <dbReference type="Proteomes" id="UP000625711"/>
    </source>
</evidence>
<feature type="compositionally biased region" description="Basic residues" evidence="1">
    <location>
        <begin position="92"/>
        <end position="109"/>
    </location>
</feature>
<reference evidence="2" key="1">
    <citation type="submission" date="2020-08" db="EMBL/GenBank/DDBJ databases">
        <title>Genome sequencing and assembly of the red palm weevil Rhynchophorus ferrugineus.</title>
        <authorList>
            <person name="Dias G.B."/>
            <person name="Bergman C.M."/>
            <person name="Manee M."/>
        </authorList>
    </citation>
    <scope>NUCLEOTIDE SEQUENCE</scope>
    <source>
        <strain evidence="2">AA-2017</strain>
        <tissue evidence="2">Whole larva</tissue>
    </source>
</reference>
<protein>
    <submittedName>
        <fullName evidence="2">Uncharacterized protein</fullName>
    </submittedName>
</protein>
<evidence type="ECO:0000256" key="1">
    <source>
        <dbReference type="SAM" id="MobiDB-lite"/>
    </source>
</evidence>
<dbReference type="Proteomes" id="UP000625711">
    <property type="component" value="Unassembled WGS sequence"/>
</dbReference>
<comment type="caution">
    <text evidence="2">The sequence shown here is derived from an EMBL/GenBank/DDBJ whole genome shotgun (WGS) entry which is preliminary data.</text>
</comment>
<dbReference type="AlphaFoldDB" id="A0A834HR34"/>
<dbReference type="EMBL" id="JAACXV010014612">
    <property type="protein sequence ID" value="KAF7265477.1"/>
    <property type="molecule type" value="Genomic_DNA"/>
</dbReference>
<proteinExistence type="predicted"/>
<name>A0A834HR34_RHYFE</name>